<dbReference type="InterPro" id="IPR023796">
    <property type="entry name" value="Serpin_dom"/>
</dbReference>
<sequence length="434" mass="45388">MLSRRHLFSLSALAIAAPALAACAGSSSPLGSTGPDAPGALRLVFSDVRRATPAANAIDGGVATVTAVGAALWSQLPTSGNVAISPFSVAVALGMTANGAGGTTLSEMLDVLDSADVAGLDTGLNALTQQIESLAGPLDRFEGDDAEIALDSANQLFGQDGVTWQPAFLDALARDFGAGMRTVDYVGEVETARSAINGWTAEQTHDRIPEIIPAGLLDSDSRLVLVNALYFKARWATTFEKLSTEDGDFTLADGTTVRVPMMHATVGQSSVGEGWTSVRLPYVGDTLAMTVVLADEGRESTLDARISAGHVQELLQTGARPVDLTMPRWTFRSDFSLKRALSVAGMTTAFSDEADFSRMTSDEALAVDDVLHQVFVAVDEDGTEAAAATAVGMTTTGALLTAESLVLDRAFLFVIYDVEHATPLFVGRVGDPRS</sequence>
<gene>
    <name evidence="2" type="ORF">UFOPK2579_02293</name>
</gene>
<dbReference type="InterPro" id="IPR042185">
    <property type="entry name" value="Serpin_sf_2"/>
</dbReference>
<dbReference type="Gene3D" id="2.30.39.10">
    <property type="entry name" value="Alpha-1-antitrypsin, domain 1"/>
    <property type="match status" value="1"/>
</dbReference>
<dbReference type="Gene3D" id="3.30.497.10">
    <property type="entry name" value="Antithrombin, subunit I, domain 2"/>
    <property type="match status" value="1"/>
</dbReference>
<feature type="domain" description="Serpin" evidence="1">
    <location>
        <begin position="70"/>
        <end position="432"/>
    </location>
</feature>
<dbReference type="InterPro" id="IPR042178">
    <property type="entry name" value="Serpin_sf_1"/>
</dbReference>
<dbReference type="SMART" id="SM00093">
    <property type="entry name" value="SERPIN"/>
    <property type="match status" value="1"/>
</dbReference>
<dbReference type="EMBL" id="CAEZXR010000328">
    <property type="protein sequence ID" value="CAB4725995.1"/>
    <property type="molecule type" value="Genomic_DNA"/>
</dbReference>
<dbReference type="SUPFAM" id="SSF56574">
    <property type="entry name" value="Serpins"/>
    <property type="match status" value="1"/>
</dbReference>
<dbReference type="InterPro" id="IPR036186">
    <property type="entry name" value="Serpin_sf"/>
</dbReference>
<name>A0A6J6RTN5_9ZZZZ</name>
<dbReference type="AlphaFoldDB" id="A0A6J6RTN5"/>
<dbReference type="CDD" id="cd19590">
    <property type="entry name" value="serpin_thermopin-like"/>
    <property type="match status" value="1"/>
</dbReference>
<proteinExistence type="predicted"/>
<reference evidence="2" key="1">
    <citation type="submission" date="2020-05" db="EMBL/GenBank/DDBJ databases">
        <authorList>
            <person name="Chiriac C."/>
            <person name="Salcher M."/>
            <person name="Ghai R."/>
            <person name="Kavagutti S V."/>
        </authorList>
    </citation>
    <scope>NUCLEOTIDE SEQUENCE</scope>
</reference>
<dbReference type="PANTHER" id="PTHR11461:SF211">
    <property type="entry name" value="GH10112P-RELATED"/>
    <property type="match status" value="1"/>
</dbReference>
<dbReference type="GO" id="GO:0004867">
    <property type="term" value="F:serine-type endopeptidase inhibitor activity"/>
    <property type="evidence" value="ECO:0007669"/>
    <property type="project" value="InterPro"/>
</dbReference>
<dbReference type="Pfam" id="PF00079">
    <property type="entry name" value="Serpin"/>
    <property type="match status" value="1"/>
</dbReference>
<protein>
    <submittedName>
        <fullName evidence="2">Unannotated protein</fullName>
    </submittedName>
</protein>
<dbReference type="PROSITE" id="PS51257">
    <property type="entry name" value="PROKAR_LIPOPROTEIN"/>
    <property type="match status" value="1"/>
</dbReference>
<evidence type="ECO:0000259" key="1">
    <source>
        <dbReference type="SMART" id="SM00093"/>
    </source>
</evidence>
<dbReference type="GO" id="GO:0005615">
    <property type="term" value="C:extracellular space"/>
    <property type="evidence" value="ECO:0007669"/>
    <property type="project" value="InterPro"/>
</dbReference>
<evidence type="ECO:0000313" key="2">
    <source>
        <dbReference type="EMBL" id="CAB4725995.1"/>
    </source>
</evidence>
<accession>A0A6J6RTN5</accession>
<dbReference type="InterPro" id="IPR000215">
    <property type="entry name" value="Serpin_fam"/>
</dbReference>
<dbReference type="PANTHER" id="PTHR11461">
    <property type="entry name" value="SERINE PROTEASE INHIBITOR, SERPIN"/>
    <property type="match status" value="1"/>
</dbReference>
<organism evidence="2">
    <name type="scientific">freshwater metagenome</name>
    <dbReference type="NCBI Taxonomy" id="449393"/>
    <lineage>
        <taxon>unclassified sequences</taxon>
        <taxon>metagenomes</taxon>
        <taxon>ecological metagenomes</taxon>
    </lineage>
</organism>